<dbReference type="GO" id="GO:0016740">
    <property type="term" value="F:transferase activity"/>
    <property type="evidence" value="ECO:0007669"/>
    <property type="project" value="UniProtKB-KW"/>
</dbReference>
<dbReference type="InterPro" id="IPR005490">
    <property type="entry name" value="LD_TPept_cat_dom"/>
</dbReference>
<proteinExistence type="inferred from homology"/>
<gene>
    <name evidence="10" type="ORF">GPM19_02655</name>
</gene>
<comment type="caution">
    <text evidence="10">The sequence shown here is derived from an EMBL/GenBank/DDBJ whole genome shotgun (WGS) entry which is preliminary data.</text>
</comment>
<dbReference type="PANTHER" id="PTHR41533:SF2">
    <property type="entry name" value="BLR7131 PROTEIN"/>
    <property type="match status" value="1"/>
</dbReference>
<evidence type="ECO:0000313" key="10">
    <source>
        <dbReference type="EMBL" id="MWJ27114.1"/>
    </source>
</evidence>
<dbReference type="GO" id="GO:0009252">
    <property type="term" value="P:peptidoglycan biosynthetic process"/>
    <property type="evidence" value="ECO:0007669"/>
    <property type="project" value="UniProtKB-UniPathway"/>
</dbReference>
<keyword evidence="8" id="KW-0732">Signal</keyword>
<evidence type="ECO:0000256" key="7">
    <source>
        <dbReference type="PROSITE-ProRule" id="PRU01373"/>
    </source>
</evidence>
<keyword evidence="3" id="KW-0808">Transferase</keyword>
<comment type="similarity">
    <text evidence="2">Belongs to the YkuD family.</text>
</comment>
<keyword evidence="5 7" id="KW-0573">Peptidoglycan synthesis</keyword>
<evidence type="ECO:0000256" key="2">
    <source>
        <dbReference type="ARBA" id="ARBA00005992"/>
    </source>
</evidence>
<feature type="chain" id="PRO_5031458310" evidence="8">
    <location>
        <begin position="27"/>
        <end position="549"/>
    </location>
</feature>
<dbReference type="Pfam" id="PF01471">
    <property type="entry name" value="PG_binding_1"/>
    <property type="match status" value="1"/>
</dbReference>
<dbReference type="SUPFAM" id="SSF141523">
    <property type="entry name" value="L,D-transpeptidase catalytic domain-like"/>
    <property type="match status" value="1"/>
</dbReference>
<reference evidence="10 11" key="1">
    <citation type="submission" date="2019-12" db="EMBL/GenBank/DDBJ databases">
        <title>Halomonas rutogse sp. nov. isolated from two lakes on Tibetan Plateau.</title>
        <authorList>
            <person name="Gao P."/>
        </authorList>
    </citation>
    <scope>NUCLEOTIDE SEQUENCE [LARGE SCALE GENOMIC DNA]</scope>
    <source>
        <strain evidence="10 11">ZH2S</strain>
    </source>
</reference>
<evidence type="ECO:0000256" key="4">
    <source>
        <dbReference type="ARBA" id="ARBA00022960"/>
    </source>
</evidence>
<evidence type="ECO:0000313" key="11">
    <source>
        <dbReference type="Proteomes" id="UP000437638"/>
    </source>
</evidence>
<evidence type="ECO:0000256" key="3">
    <source>
        <dbReference type="ARBA" id="ARBA00022679"/>
    </source>
</evidence>
<sequence length="549" mass="62079">MKGIKLKRRWVGGLALCLVLSHGLLAATHDDVAEPEALSETLMQRLAGLPENDLPVDAFYRLHENQPVWQEEAAVEALVKALEHLEDDGLEPENYQASQLLAAYRQAQQADADTQAVFELRATRQLLLALDHLERGKINPQETLENWETELDSRRYNLSKVVQGVDARNLDAVFALARPGTSEYQSLRDALRYYRGLANQPAQASLGYLPSRNEALRPGMTHEDVALLRRRLVQVGEPEVMRADRDAYPEIAVSSPQPLYFDETLEAAVKRFQRRHLLEADGVIGRQTLAALNISLSSRVDQLRVNLERARWMTSIPRDTPRVWVDIAGYRLHYFRPDGERWRSKVVVGRSGRDTPLIHSAITHLTLNPSWTLPPTILREDVLPEVRRDQEYLARNNIRVLNANGEPLSPDSIDWSAPGNIMLRQVAGPGNPLGDVVIRFPNDHMIYLHDTPAQGLFRREQRALSSGCVRVENAEEFAQLLLEDSGSKQRLSRLLNGSGSDRTVRLPQHIPVTLGYVTAWPDAQGNVEFRPDIYQRDQKVLAKLQRPLN</sequence>
<dbReference type="UniPathway" id="UPA00219"/>
<dbReference type="PANTHER" id="PTHR41533">
    <property type="entry name" value="L,D-TRANSPEPTIDASE HI_1667-RELATED"/>
    <property type="match status" value="1"/>
</dbReference>
<dbReference type="GO" id="GO:0071555">
    <property type="term" value="P:cell wall organization"/>
    <property type="evidence" value="ECO:0007669"/>
    <property type="project" value="UniProtKB-UniRule"/>
</dbReference>
<feature type="active site" description="Proton donor/acceptor" evidence="7">
    <location>
        <position position="449"/>
    </location>
</feature>
<dbReference type="InterPro" id="IPR052905">
    <property type="entry name" value="LD-transpeptidase_YkuD-like"/>
</dbReference>
<dbReference type="AlphaFoldDB" id="A0A7X3GYY5"/>
<evidence type="ECO:0000256" key="1">
    <source>
        <dbReference type="ARBA" id="ARBA00004752"/>
    </source>
</evidence>
<feature type="domain" description="L,D-TPase catalytic" evidence="9">
    <location>
        <begin position="321"/>
        <end position="492"/>
    </location>
</feature>
<evidence type="ECO:0000259" key="9">
    <source>
        <dbReference type="PROSITE" id="PS52029"/>
    </source>
</evidence>
<dbReference type="RefSeq" id="WP_160417344.1">
    <property type="nucleotide sequence ID" value="NZ_WTKP01000002.1"/>
</dbReference>
<protein>
    <submittedName>
        <fullName evidence="10">L,D-transpeptidase family protein</fullName>
    </submittedName>
</protein>
<dbReference type="InterPro" id="IPR036366">
    <property type="entry name" value="PGBDSf"/>
</dbReference>
<dbReference type="Proteomes" id="UP000437638">
    <property type="component" value="Unassembled WGS sequence"/>
</dbReference>
<keyword evidence="11" id="KW-1185">Reference proteome</keyword>
<accession>A0A7X3GYY5</accession>
<evidence type="ECO:0000256" key="8">
    <source>
        <dbReference type="SAM" id="SignalP"/>
    </source>
</evidence>
<feature type="signal peptide" evidence="8">
    <location>
        <begin position="1"/>
        <end position="26"/>
    </location>
</feature>
<dbReference type="Pfam" id="PF03734">
    <property type="entry name" value="YkuD"/>
    <property type="match status" value="1"/>
</dbReference>
<dbReference type="InterPro" id="IPR036365">
    <property type="entry name" value="PGBD-like_sf"/>
</dbReference>
<keyword evidence="6 7" id="KW-0961">Cell wall biogenesis/degradation</keyword>
<name>A0A7X3GYY5_9GAMM</name>
<dbReference type="PROSITE" id="PS52029">
    <property type="entry name" value="LD_TPASE"/>
    <property type="match status" value="1"/>
</dbReference>
<evidence type="ECO:0000256" key="5">
    <source>
        <dbReference type="ARBA" id="ARBA00022984"/>
    </source>
</evidence>
<dbReference type="Gene3D" id="1.10.101.10">
    <property type="entry name" value="PGBD-like superfamily/PGBD"/>
    <property type="match status" value="1"/>
</dbReference>
<dbReference type="Gene3D" id="2.40.440.10">
    <property type="entry name" value="L,D-transpeptidase catalytic domain-like"/>
    <property type="match status" value="1"/>
</dbReference>
<evidence type="ECO:0000256" key="6">
    <source>
        <dbReference type="ARBA" id="ARBA00023316"/>
    </source>
</evidence>
<organism evidence="10 11">
    <name type="scientific">Vreelandella zhuhanensis</name>
    <dbReference type="NCBI Taxonomy" id="2684210"/>
    <lineage>
        <taxon>Bacteria</taxon>
        <taxon>Pseudomonadati</taxon>
        <taxon>Pseudomonadota</taxon>
        <taxon>Gammaproteobacteria</taxon>
        <taxon>Oceanospirillales</taxon>
        <taxon>Halomonadaceae</taxon>
        <taxon>Vreelandella</taxon>
    </lineage>
</organism>
<comment type="pathway">
    <text evidence="1 7">Cell wall biogenesis; peptidoglycan biosynthesis.</text>
</comment>
<dbReference type="Pfam" id="PF20142">
    <property type="entry name" value="Scaffold"/>
    <property type="match status" value="1"/>
</dbReference>
<dbReference type="SUPFAM" id="SSF47090">
    <property type="entry name" value="PGBD-like"/>
    <property type="match status" value="1"/>
</dbReference>
<dbReference type="GO" id="GO:0004180">
    <property type="term" value="F:carboxypeptidase activity"/>
    <property type="evidence" value="ECO:0007669"/>
    <property type="project" value="UniProtKB-ARBA"/>
</dbReference>
<dbReference type="InterPro" id="IPR045380">
    <property type="entry name" value="LD_TPept_scaffold_dom"/>
</dbReference>
<keyword evidence="4 7" id="KW-0133">Cell shape</keyword>
<dbReference type="EMBL" id="WTKP01000002">
    <property type="protein sequence ID" value="MWJ27114.1"/>
    <property type="molecule type" value="Genomic_DNA"/>
</dbReference>
<feature type="active site" description="Nucleophile" evidence="7">
    <location>
        <position position="468"/>
    </location>
</feature>
<dbReference type="InterPro" id="IPR038063">
    <property type="entry name" value="Transpep_catalytic_dom"/>
</dbReference>
<dbReference type="GO" id="GO:0008360">
    <property type="term" value="P:regulation of cell shape"/>
    <property type="evidence" value="ECO:0007669"/>
    <property type="project" value="UniProtKB-UniRule"/>
</dbReference>
<dbReference type="InterPro" id="IPR002477">
    <property type="entry name" value="Peptidoglycan-bd-like"/>
</dbReference>
<dbReference type="CDD" id="cd16913">
    <property type="entry name" value="YkuD_like"/>
    <property type="match status" value="1"/>
</dbReference>